<dbReference type="GO" id="GO:0004833">
    <property type="term" value="F:L-tryptophan 2,3-dioxygenase activity"/>
    <property type="evidence" value="ECO:0007669"/>
    <property type="project" value="UniProtKB-EC"/>
</dbReference>
<name>A0A6J4P3R0_9BURK</name>
<reference evidence="2" key="1">
    <citation type="submission" date="2020-02" db="EMBL/GenBank/DDBJ databases">
        <authorList>
            <person name="Meier V. D."/>
        </authorList>
    </citation>
    <scope>NUCLEOTIDE SEQUENCE</scope>
    <source>
        <strain evidence="2">AVDCRST_MAG51</strain>
    </source>
</reference>
<feature type="compositionally biased region" description="Basic residues" evidence="1">
    <location>
        <begin position="69"/>
        <end position="79"/>
    </location>
</feature>
<organism evidence="2">
    <name type="scientific">uncultured Ramlibacter sp</name>
    <dbReference type="NCBI Taxonomy" id="260755"/>
    <lineage>
        <taxon>Bacteria</taxon>
        <taxon>Pseudomonadati</taxon>
        <taxon>Pseudomonadota</taxon>
        <taxon>Betaproteobacteria</taxon>
        <taxon>Burkholderiales</taxon>
        <taxon>Comamonadaceae</taxon>
        <taxon>Ramlibacter</taxon>
        <taxon>environmental samples</taxon>
    </lineage>
</organism>
<feature type="non-terminal residue" evidence="2">
    <location>
        <position position="283"/>
    </location>
</feature>
<protein>
    <submittedName>
        <fullName evidence="2">Tryptophan 2,3-dioxygenase</fullName>
        <ecNumber evidence="2">1.13.11.11</ecNumber>
    </submittedName>
</protein>
<feature type="region of interest" description="Disordered" evidence="1">
    <location>
        <begin position="1"/>
        <end position="91"/>
    </location>
</feature>
<evidence type="ECO:0000313" key="2">
    <source>
        <dbReference type="EMBL" id="CAA9405330.1"/>
    </source>
</evidence>
<feature type="compositionally biased region" description="Basic and acidic residues" evidence="1">
    <location>
        <begin position="46"/>
        <end position="68"/>
    </location>
</feature>
<keyword evidence="2" id="KW-0560">Oxidoreductase</keyword>
<keyword evidence="2" id="KW-0223">Dioxygenase</keyword>
<proteinExistence type="predicted"/>
<evidence type="ECO:0000256" key="1">
    <source>
        <dbReference type="SAM" id="MobiDB-lite"/>
    </source>
</evidence>
<feature type="compositionally biased region" description="Low complexity" evidence="1">
    <location>
        <begin position="173"/>
        <end position="182"/>
    </location>
</feature>
<feature type="region of interest" description="Disordered" evidence="1">
    <location>
        <begin position="238"/>
        <end position="283"/>
    </location>
</feature>
<accession>A0A6J4P3R0</accession>
<feature type="compositionally biased region" description="Basic residues" evidence="1">
    <location>
        <begin position="240"/>
        <end position="261"/>
    </location>
</feature>
<dbReference type="AlphaFoldDB" id="A0A6J4P3R0"/>
<sequence>GRPSSQARRHRERGEAAAGFQPLDELWRLPAAGRHPQRADAALARPQRDAVHHPAPDQRAVDEADAARAARRHRLRGARPARERLQDAGAGVADHGAAGACVGRALDHDPGGVQRHPALPGQFQRLPERTVPLHRVLAGQQERGHAQAARTPARPAGTSAGCVRGALALRRVASPARPARASGSPQPHGEGLDCALPGEQRSRAGLAGRLPQSRQALGSVPAGRGAHRPGRRIQALAVSPRHHRGTRDRFQARHRRHRRRSLPAQDARRCAVPRDLAPAHGPL</sequence>
<feature type="region of interest" description="Disordered" evidence="1">
    <location>
        <begin position="173"/>
        <end position="196"/>
    </location>
</feature>
<dbReference type="EMBL" id="CADCUX010000259">
    <property type="protein sequence ID" value="CAA9405330.1"/>
    <property type="molecule type" value="Genomic_DNA"/>
</dbReference>
<dbReference type="EC" id="1.13.11.11" evidence="2"/>
<gene>
    <name evidence="2" type="ORF">AVDCRST_MAG51-1110</name>
</gene>
<feature type="non-terminal residue" evidence="2">
    <location>
        <position position="1"/>
    </location>
</feature>